<comment type="caution">
    <text evidence="2">The sequence shown here is derived from an EMBL/GenBank/DDBJ whole genome shotgun (WGS) entry which is preliminary data.</text>
</comment>
<dbReference type="EMBL" id="BAABGJ010000010">
    <property type="protein sequence ID" value="GAA4335998.1"/>
    <property type="molecule type" value="Genomic_DNA"/>
</dbReference>
<gene>
    <name evidence="2" type="ORF">GCM10023165_12840</name>
</gene>
<evidence type="ECO:0000313" key="3">
    <source>
        <dbReference type="Proteomes" id="UP001500975"/>
    </source>
</evidence>
<feature type="compositionally biased region" description="Low complexity" evidence="1">
    <location>
        <begin position="65"/>
        <end position="81"/>
    </location>
</feature>
<dbReference type="Proteomes" id="UP001500975">
    <property type="component" value="Unassembled WGS sequence"/>
</dbReference>
<sequence>MSGEQSTPDGSPKKTPLDIMNLRDQAKRLRRSTATAALPKLQIGSNVNAPRSATLERSGEQGGVSPETSSRASPSLSPSARRIPEFIRYGTHREREQGPSQFKQKTDRRQEALSLEELAAVLDDLDQKLDQDGSLSQSEEDKK</sequence>
<organism evidence="2 3">
    <name type="scientific">Variovorax defluvii</name>
    <dbReference type="NCBI Taxonomy" id="913761"/>
    <lineage>
        <taxon>Bacteria</taxon>
        <taxon>Pseudomonadati</taxon>
        <taxon>Pseudomonadota</taxon>
        <taxon>Betaproteobacteria</taxon>
        <taxon>Burkholderiales</taxon>
        <taxon>Comamonadaceae</taxon>
        <taxon>Variovorax</taxon>
    </lineage>
</organism>
<evidence type="ECO:0000313" key="2">
    <source>
        <dbReference type="EMBL" id="GAA4335998.1"/>
    </source>
</evidence>
<feature type="region of interest" description="Disordered" evidence="1">
    <location>
        <begin position="29"/>
        <end position="111"/>
    </location>
</feature>
<keyword evidence="3" id="KW-1185">Reference proteome</keyword>
<protein>
    <submittedName>
        <fullName evidence="2">Uncharacterized protein</fullName>
    </submittedName>
</protein>
<evidence type="ECO:0000256" key="1">
    <source>
        <dbReference type="SAM" id="MobiDB-lite"/>
    </source>
</evidence>
<name>A0ABP8H8W3_9BURK</name>
<reference evidence="3" key="1">
    <citation type="journal article" date="2019" name="Int. J. Syst. Evol. Microbiol.">
        <title>The Global Catalogue of Microorganisms (GCM) 10K type strain sequencing project: providing services to taxonomists for standard genome sequencing and annotation.</title>
        <authorList>
            <consortium name="The Broad Institute Genomics Platform"/>
            <consortium name="The Broad Institute Genome Sequencing Center for Infectious Disease"/>
            <person name="Wu L."/>
            <person name="Ma J."/>
        </authorList>
    </citation>
    <scope>NUCLEOTIDE SEQUENCE [LARGE SCALE GENOMIC DNA]</scope>
    <source>
        <strain evidence="3">JCM 17804</strain>
    </source>
</reference>
<accession>A0ABP8H8W3</accession>
<proteinExistence type="predicted"/>
<feature type="region of interest" description="Disordered" evidence="1">
    <location>
        <begin position="1"/>
        <end position="20"/>
    </location>
</feature>